<evidence type="ECO:0000313" key="3">
    <source>
        <dbReference type="EMBL" id="MBR7744009.1"/>
    </source>
</evidence>
<evidence type="ECO:0000313" key="4">
    <source>
        <dbReference type="Proteomes" id="UP000677016"/>
    </source>
</evidence>
<dbReference type="EMBL" id="JAGSNF010000017">
    <property type="protein sequence ID" value="MBR7744009.1"/>
    <property type="molecule type" value="Genomic_DNA"/>
</dbReference>
<dbReference type="InterPro" id="IPR008752">
    <property type="entry name" value="Peptidase_M11"/>
</dbReference>
<evidence type="ECO:0000259" key="2">
    <source>
        <dbReference type="Pfam" id="PF05548"/>
    </source>
</evidence>
<gene>
    <name evidence="3" type="ORF">KC207_11980</name>
</gene>
<dbReference type="RefSeq" id="WP_211603337.1">
    <property type="nucleotide sequence ID" value="NZ_JAGSNF010000017.1"/>
</dbReference>
<feature type="chain" id="PRO_5036852462" description="Peptidase M11 gametolysin domain-containing protein" evidence="1">
    <location>
        <begin position="24"/>
        <end position="473"/>
    </location>
</feature>
<proteinExistence type="predicted"/>
<organism evidence="3 4">
    <name type="scientific">Phycicoccus avicenniae</name>
    <dbReference type="NCBI Taxonomy" id="2828860"/>
    <lineage>
        <taxon>Bacteria</taxon>
        <taxon>Bacillati</taxon>
        <taxon>Actinomycetota</taxon>
        <taxon>Actinomycetes</taxon>
        <taxon>Micrococcales</taxon>
        <taxon>Intrasporangiaceae</taxon>
        <taxon>Phycicoccus</taxon>
    </lineage>
</organism>
<comment type="caution">
    <text evidence="3">The sequence shown here is derived from an EMBL/GenBank/DDBJ whole genome shotgun (WGS) entry which is preliminary data.</text>
</comment>
<dbReference type="Proteomes" id="UP000677016">
    <property type="component" value="Unassembled WGS sequence"/>
</dbReference>
<feature type="domain" description="Peptidase M11 gametolysin" evidence="2">
    <location>
        <begin position="196"/>
        <end position="280"/>
    </location>
</feature>
<keyword evidence="1" id="KW-0732">Signal</keyword>
<dbReference type="GO" id="GO:0008237">
    <property type="term" value="F:metallopeptidase activity"/>
    <property type="evidence" value="ECO:0007669"/>
    <property type="project" value="InterPro"/>
</dbReference>
<accession>A0A941D8G2</accession>
<dbReference type="InterPro" id="IPR024079">
    <property type="entry name" value="MetalloPept_cat_dom_sf"/>
</dbReference>
<dbReference type="Gene3D" id="3.40.390.10">
    <property type="entry name" value="Collagenase (Catalytic Domain)"/>
    <property type="match status" value="1"/>
</dbReference>
<feature type="signal peptide" evidence="1">
    <location>
        <begin position="1"/>
        <end position="23"/>
    </location>
</feature>
<evidence type="ECO:0000256" key="1">
    <source>
        <dbReference type="SAM" id="SignalP"/>
    </source>
</evidence>
<name>A0A941D8G2_9MICO</name>
<dbReference type="Pfam" id="PF05548">
    <property type="entry name" value="Peptidase_M11"/>
    <property type="match status" value="1"/>
</dbReference>
<sequence>MRGSTRGLVVSLLGTVLVVTAQAPTVSAPRGDTVSGTLVATVADDFAAGEDTDGLGIIPDEDPTRFVPLAGVEAADLAVAPGERVRARGRLAAGGLRTAASGVRPLTARSAPSEGSTPLVAPFEEPEVAAAARTTSLLAITVRFSDGSGGTVDKARLSRTLFGDGDSVSTYYSETSRGSWTTKGRVVGPFTVSGSTRGCDWEGWGDSARDQAGRTVDLSAYTNVMVVWPTAACGWAGLGHVRGPYSWINQSTPSVLVTAHELGHNYGLPHASSYECRDASGRRVTISDRCSVVGYADPFSAMGNRGARLHHGIHRQDLRLMSTRNVAYDEATEVDLAPLYAAGGVRALRIPRDGRSSYVVEYRRPYATFDDFASASAVATGVTIRVDQGGDDSLLLDTTPDTRSLDDAALQVGRVFEDPTTGMRLTLEARTSSLASVSVSWPSTRTPPAWLEGAGRSRANVPVWRPPADLLRP</sequence>
<dbReference type="SUPFAM" id="SSF55486">
    <property type="entry name" value="Metalloproteases ('zincins'), catalytic domain"/>
    <property type="match status" value="1"/>
</dbReference>
<dbReference type="AlphaFoldDB" id="A0A941D8G2"/>
<keyword evidence="4" id="KW-1185">Reference proteome</keyword>
<reference evidence="3" key="1">
    <citation type="submission" date="2021-04" db="EMBL/GenBank/DDBJ databases">
        <title>Phycicoccus avicenniae sp. nov., a novel endophytic actinomycetes isolated from branch of Avicennia mariana.</title>
        <authorList>
            <person name="Tuo L."/>
        </authorList>
    </citation>
    <scope>NUCLEOTIDE SEQUENCE</scope>
    <source>
        <strain evidence="3">BSK3Z-2</strain>
    </source>
</reference>
<protein>
    <recommendedName>
        <fullName evidence="2">Peptidase M11 gametolysin domain-containing protein</fullName>
    </recommendedName>
</protein>